<protein>
    <submittedName>
        <fullName evidence="2">Uncharacterized protein</fullName>
    </submittedName>
</protein>
<feature type="region of interest" description="Disordered" evidence="1">
    <location>
        <begin position="86"/>
        <end position="121"/>
    </location>
</feature>
<proteinExistence type="predicted"/>
<evidence type="ECO:0000256" key="1">
    <source>
        <dbReference type="SAM" id="MobiDB-lite"/>
    </source>
</evidence>
<dbReference type="Proteomes" id="UP000000657">
    <property type="component" value="Chromosome"/>
</dbReference>
<dbReference type="KEGG" id="fal:FRAAL2274"/>
<feature type="compositionally biased region" description="Low complexity" evidence="1">
    <location>
        <begin position="28"/>
        <end position="61"/>
    </location>
</feature>
<dbReference type="HOGENOM" id="CLU_2034635_0_0_11"/>
<evidence type="ECO:0000313" key="3">
    <source>
        <dbReference type="Proteomes" id="UP000000657"/>
    </source>
</evidence>
<feature type="region of interest" description="Disordered" evidence="1">
    <location>
        <begin position="28"/>
        <end position="63"/>
    </location>
</feature>
<dbReference type="STRING" id="326424.FRAAL2274"/>
<name>Q0RNG5_FRAAA</name>
<keyword evidence="3" id="KW-1185">Reference proteome</keyword>
<reference evidence="2 3" key="1">
    <citation type="journal article" date="2007" name="Genome Res.">
        <title>Genome characteristics of facultatively symbiotic Frankia sp. strains reflect host range and host plant biogeography.</title>
        <authorList>
            <person name="Normand P."/>
            <person name="Lapierre P."/>
            <person name="Tisa L.S."/>
            <person name="Gogarten J.P."/>
            <person name="Alloisio N."/>
            <person name="Bagnarol E."/>
            <person name="Bassi C.A."/>
            <person name="Berry A.M."/>
            <person name="Bickhart D.M."/>
            <person name="Choisne N."/>
            <person name="Couloux A."/>
            <person name="Cournoyer B."/>
            <person name="Cruveiller S."/>
            <person name="Daubin V."/>
            <person name="Demange N."/>
            <person name="Francino M.P."/>
            <person name="Goltsman E."/>
            <person name="Huang Y."/>
            <person name="Kopp O.R."/>
            <person name="Labarre L."/>
            <person name="Lapidus A."/>
            <person name="Lavire C."/>
            <person name="Marechal J."/>
            <person name="Martinez M."/>
            <person name="Mastronunzio J.E."/>
            <person name="Mullin B.C."/>
            <person name="Niemann J."/>
            <person name="Pujic P."/>
            <person name="Rawnsley T."/>
            <person name="Rouy Z."/>
            <person name="Schenowitz C."/>
            <person name="Sellstedt A."/>
            <person name="Tavares F."/>
            <person name="Tomkins J.P."/>
            <person name="Vallenet D."/>
            <person name="Valverde C."/>
            <person name="Wall L.G."/>
            <person name="Wang Y."/>
            <person name="Medigue C."/>
            <person name="Benson D.R."/>
        </authorList>
    </citation>
    <scope>NUCLEOTIDE SEQUENCE [LARGE SCALE GENOMIC DNA]</scope>
    <source>
        <strain evidence="3">DSM 45986 / CECT 9034 / ACN14a</strain>
    </source>
</reference>
<sequence>MDASADERAPALTLAGEVVTAVRARTCGPAPREAGARASRASRAGPGSRRSMATCRPARSRAGGGCRCGLVASGRDDPDVAVEVTRPGWASGMAGPGDRPPGPTRIDPEDGAGMAAKCVRR</sequence>
<dbReference type="AlphaFoldDB" id="Q0RNG5"/>
<dbReference type="EMBL" id="CT573213">
    <property type="protein sequence ID" value="CAJ60923.1"/>
    <property type="molecule type" value="Genomic_DNA"/>
</dbReference>
<organism evidence="2 3">
    <name type="scientific">Frankia alni (strain DSM 45986 / CECT 9034 / ACN14a)</name>
    <dbReference type="NCBI Taxonomy" id="326424"/>
    <lineage>
        <taxon>Bacteria</taxon>
        <taxon>Bacillati</taxon>
        <taxon>Actinomycetota</taxon>
        <taxon>Actinomycetes</taxon>
        <taxon>Frankiales</taxon>
        <taxon>Frankiaceae</taxon>
        <taxon>Frankia</taxon>
    </lineage>
</organism>
<gene>
    <name evidence="2" type="ordered locus">FRAAL2274</name>
</gene>
<evidence type="ECO:0000313" key="2">
    <source>
        <dbReference type="EMBL" id="CAJ60923.1"/>
    </source>
</evidence>
<accession>Q0RNG5</accession>